<dbReference type="InterPro" id="IPR051964">
    <property type="entry name" value="Chaperone_stress_response"/>
</dbReference>
<feature type="compositionally biased region" description="Basic residues" evidence="1">
    <location>
        <begin position="358"/>
        <end position="374"/>
    </location>
</feature>
<dbReference type="InterPro" id="IPR036869">
    <property type="entry name" value="J_dom_sf"/>
</dbReference>
<dbReference type="PROSITE" id="PS00636">
    <property type="entry name" value="DNAJ_1"/>
    <property type="match status" value="1"/>
</dbReference>
<proteinExistence type="predicted"/>
<gene>
    <name evidence="3" type="ORF">AAE3_LOCUS5881</name>
</gene>
<dbReference type="InterPro" id="IPR001623">
    <property type="entry name" value="DnaJ_domain"/>
</dbReference>
<dbReference type="Pfam" id="PF21884">
    <property type="entry name" value="ZUO1-like_ZHD"/>
    <property type="match status" value="1"/>
</dbReference>
<dbReference type="PROSITE" id="PS50076">
    <property type="entry name" value="DNAJ_2"/>
    <property type="match status" value="1"/>
</dbReference>
<organism evidence="3 4">
    <name type="scientific">Cyclocybe aegerita</name>
    <name type="common">Black poplar mushroom</name>
    <name type="synonym">Agrocybe aegerita</name>
    <dbReference type="NCBI Taxonomy" id="1973307"/>
    <lineage>
        <taxon>Eukaryota</taxon>
        <taxon>Fungi</taxon>
        <taxon>Dikarya</taxon>
        <taxon>Basidiomycota</taxon>
        <taxon>Agaricomycotina</taxon>
        <taxon>Agaricomycetes</taxon>
        <taxon>Agaricomycetidae</taxon>
        <taxon>Agaricales</taxon>
        <taxon>Agaricineae</taxon>
        <taxon>Bolbitiaceae</taxon>
        <taxon>Cyclocybe</taxon>
    </lineage>
</organism>
<name>A0A8S0WB22_CYCAE</name>
<dbReference type="OrthoDB" id="10250354at2759"/>
<sequence length="374" mass="43837">MGAAESSLKPSLDFDSLDLYEVLGISEEASDDEIKRAYRQRALETHPDKNIDDIEGATKRFAKVLEAYETLTDPTSRTAYDYERKNKPASDAQQPRTADAMPGRWAAQDTQPPSSGWFDWLFSGWGEPRSNWRAPADPLLRYVPEEYIGRNERLARPKGISARDIIEYLNLCGRKATWVENGRDQSLFTLFRNLFECLAYDERRWGNDTDQIPDFGCGNSAWCPDDDRLAQHYAQDFYEYWLNFETRKPFDWVDIYDTTEPWISKQLAKENRKFHKVVREEYNNIVRTVVDSLLRHDPRFLAHVYNIHYRIGQAPRNDFYAKFVKRCRARASNSGRTRRGEKETSSSQSQARTQTKNDRKKQKQRNKAKQKKSW</sequence>
<dbReference type="Pfam" id="PF00226">
    <property type="entry name" value="DnaJ"/>
    <property type="match status" value="1"/>
</dbReference>
<reference evidence="3 4" key="1">
    <citation type="submission" date="2020-01" db="EMBL/GenBank/DDBJ databases">
        <authorList>
            <person name="Gupta K D."/>
        </authorList>
    </citation>
    <scope>NUCLEOTIDE SEQUENCE [LARGE SCALE GENOMIC DNA]</scope>
</reference>
<feature type="region of interest" description="Disordered" evidence="1">
    <location>
        <begin position="79"/>
        <end position="112"/>
    </location>
</feature>
<dbReference type="SMART" id="SM00271">
    <property type="entry name" value="DnaJ"/>
    <property type="match status" value="1"/>
</dbReference>
<dbReference type="PANTHER" id="PTHR44029:SF1">
    <property type="entry name" value="DNAJ HOMOLOG SUBFAMILY C MEMBER 21"/>
    <property type="match status" value="1"/>
</dbReference>
<accession>A0A8S0WB22</accession>
<dbReference type="CDD" id="cd06257">
    <property type="entry name" value="DnaJ"/>
    <property type="match status" value="1"/>
</dbReference>
<feature type="region of interest" description="Disordered" evidence="1">
    <location>
        <begin position="331"/>
        <end position="374"/>
    </location>
</feature>
<dbReference type="EMBL" id="CACVBS010000040">
    <property type="protein sequence ID" value="CAA7263606.1"/>
    <property type="molecule type" value="Genomic_DNA"/>
</dbReference>
<keyword evidence="4" id="KW-1185">Reference proteome</keyword>
<dbReference type="Gene3D" id="1.10.287.110">
    <property type="entry name" value="DnaJ domain"/>
    <property type="match status" value="1"/>
</dbReference>
<evidence type="ECO:0000313" key="3">
    <source>
        <dbReference type="EMBL" id="CAA7263606.1"/>
    </source>
</evidence>
<feature type="domain" description="J" evidence="2">
    <location>
        <begin position="18"/>
        <end position="84"/>
    </location>
</feature>
<dbReference type="GO" id="GO:0005737">
    <property type="term" value="C:cytoplasm"/>
    <property type="evidence" value="ECO:0007669"/>
    <property type="project" value="TreeGrafter"/>
</dbReference>
<evidence type="ECO:0000256" key="1">
    <source>
        <dbReference type="SAM" id="MobiDB-lite"/>
    </source>
</evidence>
<feature type="compositionally biased region" description="Low complexity" evidence="1">
    <location>
        <begin position="345"/>
        <end position="354"/>
    </location>
</feature>
<dbReference type="PRINTS" id="PR00625">
    <property type="entry name" value="JDOMAIN"/>
</dbReference>
<dbReference type="Proteomes" id="UP000467700">
    <property type="component" value="Unassembled WGS sequence"/>
</dbReference>
<dbReference type="AlphaFoldDB" id="A0A8S0WB22"/>
<dbReference type="PANTHER" id="PTHR44029">
    <property type="entry name" value="DNAJ HOMOLOG SUBFAMILY C MEMBER 21"/>
    <property type="match status" value="1"/>
</dbReference>
<dbReference type="SUPFAM" id="SSF46565">
    <property type="entry name" value="Chaperone J-domain"/>
    <property type="match status" value="1"/>
</dbReference>
<evidence type="ECO:0000313" key="4">
    <source>
        <dbReference type="Proteomes" id="UP000467700"/>
    </source>
</evidence>
<protein>
    <recommendedName>
        <fullName evidence="2">J domain-containing protein</fullName>
    </recommendedName>
</protein>
<dbReference type="InterPro" id="IPR054076">
    <property type="entry name" value="ZUO1-like_ZHD"/>
</dbReference>
<comment type="caution">
    <text evidence="3">The sequence shown here is derived from an EMBL/GenBank/DDBJ whole genome shotgun (WGS) entry which is preliminary data.</text>
</comment>
<evidence type="ECO:0000259" key="2">
    <source>
        <dbReference type="PROSITE" id="PS50076"/>
    </source>
</evidence>
<dbReference type="InterPro" id="IPR018253">
    <property type="entry name" value="DnaJ_domain_CS"/>
</dbReference>